<evidence type="ECO:0000256" key="2">
    <source>
        <dbReference type="ARBA" id="ARBA00022670"/>
    </source>
</evidence>
<dbReference type="GO" id="GO:0046872">
    <property type="term" value="F:metal ion binding"/>
    <property type="evidence" value="ECO:0007669"/>
    <property type="project" value="UniProtKB-KW"/>
</dbReference>
<dbReference type="InterPro" id="IPR050570">
    <property type="entry name" value="Cell_wall_metabolism_enzyme"/>
</dbReference>
<evidence type="ECO:0000256" key="3">
    <source>
        <dbReference type="ARBA" id="ARBA00022723"/>
    </source>
</evidence>
<keyword evidence="6" id="KW-0482">Metalloprotease</keyword>
<evidence type="ECO:0000256" key="6">
    <source>
        <dbReference type="ARBA" id="ARBA00023049"/>
    </source>
</evidence>
<dbReference type="Pfam" id="PF01551">
    <property type="entry name" value="Peptidase_M23"/>
    <property type="match status" value="1"/>
</dbReference>
<name>A0A429VAS5_9SPHN</name>
<evidence type="ECO:0000256" key="1">
    <source>
        <dbReference type="ARBA" id="ARBA00001947"/>
    </source>
</evidence>
<evidence type="ECO:0000256" key="4">
    <source>
        <dbReference type="ARBA" id="ARBA00022801"/>
    </source>
</evidence>
<keyword evidence="4" id="KW-0378">Hydrolase</keyword>
<keyword evidence="2" id="KW-0645">Protease</keyword>
<keyword evidence="8" id="KW-1133">Transmembrane helix</keyword>
<dbReference type="Gene3D" id="2.70.70.10">
    <property type="entry name" value="Glucose Permease (Domain IIA)"/>
    <property type="match status" value="1"/>
</dbReference>
<dbReference type="Proteomes" id="UP000274661">
    <property type="component" value="Unassembled WGS sequence"/>
</dbReference>
<gene>
    <name evidence="10" type="ORF">HMF7854_08925</name>
</gene>
<dbReference type="CDD" id="cd12797">
    <property type="entry name" value="M23_peptidase"/>
    <property type="match status" value="1"/>
</dbReference>
<evidence type="ECO:0000256" key="7">
    <source>
        <dbReference type="SAM" id="MobiDB-lite"/>
    </source>
</evidence>
<keyword evidence="11" id="KW-1185">Reference proteome</keyword>
<dbReference type="InterPro" id="IPR016047">
    <property type="entry name" value="M23ase_b-sheet_dom"/>
</dbReference>
<comment type="caution">
    <text evidence="10">The sequence shown here is derived from an EMBL/GenBank/DDBJ whole genome shotgun (WGS) entry which is preliminary data.</text>
</comment>
<comment type="cofactor">
    <cofactor evidence="1">
        <name>Zn(2+)</name>
        <dbReference type="ChEBI" id="CHEBI:29105"/>
    </cofactor>
</comment>
<evidence type="ECO:0000256" key="8">
    <source>
        <dbReference type="SAM" id="Phobius"/>
    </source>
</evidence>
<reference evidence="10 11" key="1">
    <citation type="submission" date="2018-12" db="EMBL/GenBank/DDBJ databases">
        <title>Sphingomonas sp. HMF7854 Genome sequencing and assembly.</title>
        <authorList>
            <person name="Cha I."/>
            <person name="Kang H."/>
            <person name="Kim H."/>
            <person name="Kang J."/>
            <person name="Joh K."/>
        </authorList>
    </citation>
    <scope>NUCLEOTIDE SEQUENCE [LARGE SCALE GENOMIC DNA]</scope>
    <source>
        <strain evidence="10 11">HMF7854</strain>
    </source>
</reference>
<keyword evidence="3" id="KW-0479">Metal-binding</keyword>
<keyword evidence="5" id="KW-0862">Zinc</keyword>
<keyword evidence="8" id="KW-0472">Membrane</keyword>
<dbReference type="RefSeq" id="WP_126718776.1">
    <property type="nucleotide sequence ID" value="NZ_RWJF01000001.1"/>
</dbReference>
<dbReference type="GO" id="GO:0004222">
    <property type="term" value="F:metalloendopeptidase activity"/>
    <property type="evidence" value="ECO:0007669"/>
    <property type="project" value="TreeGrafter"/>
</dbReference>
<organism evidence="10 11">
    <name type="scientific">Sphingomonas ginkgonis</name>
    <dbReference type="NCBI Taxonomy" id="2315330"/>
    <lineage>
        <taxon>Bacteria</taxon>
        <taxon>Pseudomonadati</taxon>
        <taxon>Pseudomonadota</taxon>
        <taxon>Alphaproteobacteria</taxon>
        <taxon>Sphingomonadales</taxon>
        <taxon>Sphingomonadaceae</taxon>
        <taxon>Sphingomonas</taxon>
    </lineage>
</organism>
<dbReference type="PANTHER" id="PTHR21666:SF288">
    <property type="entry name" value="CELL DIVISION PROTEIN YTFB"/>
    <property type="match status" value="1"/>
</dbReference>
<evidence type="ECO:0000313" key="11">
    <source>
        <dbReference type="Proteomes" id="UP000274661"/>
    </source>
</evidence>
<evidence type="ECO:0000259" key="9">
    <source>
        <dbReference type="Pfam" id="PF01551"/>
    </source>
</evidence>
<dbReference type="InterPro" id="IPR011055">
    <property type="entry name" value="Dup_hybrid_motif"/>
</dbReference>
<dbReference type="GO" id="GO:0006508">
    <property type="term" value="P:proteolysis"/>
    <property type="evidence" value="ECO:0007669"/>
    <property type="project" value="UniProtKB-KW"/>
</dbReference>
<accession>A0A429VAS5</accession>
<dbReference type="SUPFAM" id="SSF51261">
    <property type="entry name" value="Duplicated hybrid motif"/>
    <property type="match status" value="1"/>
</dbReference>
<feature type="region of interest" description="Disordered" evidence="7">
    <location>
        <begin position="37"/>
        <end position="59"/>
    </location>
</feature>
<dbReference type="EMBL" id="RWJF01000001">
    <property type="protein sequence ID" value="RST30942.1"/>
    <property type="molecule type" value="Genomic_DNA"/>
</dbReference>
<dbReference type="PANTHER" id="PTHR21666">
    <property type="entry name" value="PEPTIDASE-RELATED"/>
    <property type="match status" value="1"/>
</dbReference>
<evidence type="ECO:0000313" key="10">
    <source>
        <dbReference type="EMBL" id="RST30942.1"/>
    </source>
</evidence>
<evidence type="ECO:0000256" key="5">
    <source>
        <dbReference type="ARBA" id="ARBA00022833"/>
    </source>
</evidence>
<feature type="transmembrane region" description="Helical" evidence="8">
    <location>
        <begin position="6"/>
        <end position="27"/>
    </location>
</feature>
<feature type="domain" description="M23ase beta-sheet core" evidence="9">
    <location>
        <begin position="92"/>
        <end position="193"/>
    </location>
</feature>
<dbReference type="OrthoDB" id="9800107at2"/>
<protein>
    <submittedName>
        <fullName evidence="10">M23 family metallopeptidase</fullName>
    </submittedName>
</protein>
<dbReference type="AlphaFoldDB" id="A0A429VAS5"/>
<sequence>MTGRGFSIASTLIVVAVLLGAVWLFIFNIQHAPSGLSPGRAPGRTDATPASTAPEQPRNVEVGPFGLAVPVAGVRTGELVDTFDAARSGGRVHDAIDIMAPEGTPVVAAADGQVEKLFNSFRGGITLYVRSPDTRWNYYYAHLNRYAPGIGEGQQVRRGQLLGFVGHTGDASPSGPHLHFAINQMGRGDGWWEGQAINPYPLLAGRPGSR</sequence>
<keyword evidence="8" id="KW-0812">Transmembrane</keyword>
<proteinExistence type="predicted"/>